<dbReference type="SUPFAM" id="SSF51161">
    <property type="entry name" value="Trimeric LpxA-like enzymes"/>
    <property type="match status" value="1"/>
</dbReference>
<organism evidence="1 2">
    <name type="scientific">marine gamma proteobacterium HTCC2143</name>
    <dbReference type="NCBI Taxonomy" id="247633"/>
    <lineage>
        <taxon>Bacteria</taxon>
        <taxon>Pseudomonadati</taxon>
        <taxon>Pseudomonadota</taxon>
        <taxon>Gammaproteobacteria</taxon>
        <taxon>Cellvibrionales</taxon>
        <taxon>Spongiibacteraceae</taxon>
        <taxon>BD1-7 clade</taxon>
    </lineage>
</organism>
<dbReference type="Gene3D" id="2.160.10.10">
    <property type="entry name" value="Hexapeptide repeat proteins"/>
    <property type="match status" value="1"/>
</dbReference>
<keyword evidence="2" id="KW-1185">Reference proteome</keyword>
<evidence type="ECO:0000313" key="2">
    <source>
        <dbReference type="Proteomes" id="UP000004931"/>
    </source>
</evidence>
<dbReference type="Proteomes" id="UP000004931">
    <property type="component" value="Unassembled WGS sequence"/>
</dbReference>
<dbReference type="InterPro" id="IPR011004">
    <property type="entry name" value="Trimer_LpxA-like_sf"/>
</dbReference>
<name>A0YB83_9GAMM</name>
<comment type="caution">
    <text evidence="1">The sequence shown here is derived from an EMBL/GenBank/DDBJ whole genome shotgun (WGS) entry which is preliminary data.</text>
</comment>
<accession>A0YB83</accession>
<gene>
    <name evidence="1" type="ORF">GP2143_05165</name>
</gene>
<reference evidence="1 2" key="1">
    <citation type="journal article" date="2010" name="J. Bacteriol.">
        <title>Genome sequence of the oligotrophic marine Gammaproteobacterium HTCC2143, isolated from the Oregon Coast.</title>
        <authorList>
            <person name="Oh H.M."/>
            <person name="Kang I."/>
            <person name="Ferriera S."/>
            <person name="Giovannoni S.J."/>
            <person name="Cho J.C."/>
        </authorList>
    </citation>
    <scope>NUCLEOTIDE SEQUENCE [LARGE SCALE GENOMIC DNA]</scope>
    <source>
        <strain evidence="1 2">HTCC2143</strain>
    </source>
</reference>
<evidence type="ECO:0000313" key="1">
    <source>
        <dbReference type="EMBL" id="EAW31813.1"/>
    </source>
</evidence>
<dbReference type="EMBL" id="AAVT01000002">
    <property type="protein sequence ID" value="EAW31813.1"/>
    <property type="molecule type" value="Genomic_DNA"/>
</dbReference>
<dbReference type="AlphaFoldDB" id="A0YB83"/>
<proteinExistence type="predicted"/>
<sequence>MKGASIGGNATILPGICIGENAVIDAGSSIGKTNALFVATLPYPPGVRQCRKAAEVAGAE</sequence>
<protein>
    <submittedName>
        <fullName evidence="1">Uncharacterized protein</fullName>
    </submittedName>
</protein>